<dbReference type="CDD" id="cd09917">
    <property type="entry name" value="F-box_SF"/>
    <property type="match status" value="1"/>
</dbReference>
<dbReference type="Proteomes" id="UP000467840">
    <property type="component" value="Chromosome 9"/>
</dbReference>
<dbReference type="Pfam" id="PF03478">
    <property type="entry name" value="Beta-prop_KIB1-4"/>
    <property type="match status" value="1"/>
</dbReference>
<dbReference type="EMBL" id="JAAGAX010000008">
    <property type="protein sequence ID" value="KAF2306321.1"/>
    <property type="molecule type" value="Genomic_DNA"/>
</dbReference>
<gene>
    <name evidence="2" type="ORF">GH714_016425</name>
</gene>
<dbReference type="InterPro" id="IPR001810">
    <property type="entry name" value="F-box_dom"/>
</dbReference>
<dbReference type="InterPro" id="IPR005174">
    <property type="entry name" value="KIB1-4_b-propeller"/>
</dbReference>
<dbReference type="PANTHER" id="PTHR47123">
    <property type="entry name" value="F-BOX PROTEIN SKIP23"/>
    <property type="match status" value="1"/>
</dbReference>
<dbReference type="InterPro" id="IPR051304">
    <property type="entry name" value="SCF_F-box_domain"/>
</dbReference>
<feature type="domain" description="F-box" evidence="1">
    <location>
        <begin position="13"/>
        <end position="53"/>
    </location>
</feature>
<protein>
    <recommendedName>
        <fullName evidence="1">F-box domain-containing protein</fullName>
    </recommendedName>
</protein>
<organism evidence="2 3">
    <name type="scientific">Hevea brasiliensis</name>
    <name type="common">Para rubber tree</name>
    <name type="synonym">Siphonia brasiliensis</name>
    <dbReference type="NCBI Taxonomy" id="3981"/>
    <lineage>
        <taxon>Eukaryota</taxon>
        <taxon>Viridiplantae</taxon>
        <taxon>Streptophyta</taxon>
        <taxon>Embryophyta</taxon>
        <taxon>Tracheophyta</taxon>
        <taxon>Spermatophyta</taxon>
        <taxon>Magnoliopsida</taxon>
        <taxon>eudicotyledons</taxon>
        <taxon>Gunneridae</taxon>
        <taxon>Pentapetalae</taxon>
        <taxon>rosids</taxon>
        <taxon>fabids</taxon>
        <taxon>Malpighiales</taxon>
        <taxon>Euphorbiaceae</taxon>
        <taxon>Crotonoideae</taxon>
        <taxon>Micrandreae</taxon>
        <taxon>Hevea</taxon>
    </lineage>
</organism>
<sequence>MSDRNTLYQWANLPKELLQKIGKHLDCRIDVYRFRAVCTSWRSSVSPSYRQSTRIPLKLPPPIFADAFLSPVTICRLEQVEDNFSSSSSNSMAWLTKVEESTVGDMQLLMPLSNRQIKALSWPVPKKTLNLLNFRLVELAKACTLKRAKGRPVLGIDKMVPFPNTNLSNDVSSSDFGLFAIFHEGKLGYWRNGDENWNLLDDRNFHYDDIIVYKGQLYVIDRCGTVSWIDSSLNLIQYSPPLYGCGSKKNLVESCGDLYVVDRYLDGERRTWQGNEDEHINQYLLYLVRNYRRSRAKTVDVKVYKLDEDWGTWVDVKTLDDRVFVVGNECCFSFSTKEFDGWDGNFIYFNDPSDEDCRGELSGYVGHVFRLSDRSIGKATHFLGNSQISKLPS</sequence>
<dbReference type="AlphaFoldDB" id="A0A6A6LXX9"/>
<comment type="caution">
    <text evidence="2">The sequence shown here is derived from an EMBL/GenBank/DDBJ whole genome shotgun (WGS) entry which is preliminary data.</text>
</comment>
<accession>A0A6A6LXX9</accession>
<proteinExistence type="predicted"/>
<dbReference type="SMART" id="SM00256">
    <property type="entry name" value="FBOX"/>
    <property type="match status" value="1"/>
</dbReference>
<dbReference type="Pfam" id="PF12937">
    <property type="entry name" value="F-box-like"/>
    <property type="match status" value="1"/>
</dbReference>
<evidence type="ECO:0000313" key="2">
    <source>
        <dbReference type="EMBL" id="KAF2306321.1"/>
    </source>
</evidence>
<dbReference type="PANTHER" id="PTHR47123:SF10">
    <property type="entry name" value="F-BOX DOMAIN-CONTAINING PROTEIN"/>
    <property type="match status" value="1"/>
</dbReference>
<evidence type="ECO:0000313" key="3">
    <source>
        <dbReference type="Proteomes" id="UP000467840"/>
    </source>
</evidence>
<reference evidence="2 3" key="1">
    <citation type="journal article" date="2020" name="Mol. Plant">
        <title>The Chromosome-Based Rubber Tree Genome Provides New Insights into Spurge Genome Evolution and Rubber Biosynthesis.</title>
        <authorList>
            <person name="Liu J."/>
            <person name="Shi C."/>
            <person name="Shi C.C."/>
            <person name="Li W."/>
            <person name="Zhang Q.J."/>
            <person name="Zhang Y."/>
            <person name="Li K."/>
            <person name="Lu H.F."/>
            <person name="Shi C."/>
            <person name="Zhu S.T."/>
            <person name="Xiao Z.Y."/>
            <person name="Nan H."/>
            <person name="Yue Y."/>
            <person name="Zhu X.G."/>
            <person name="Wu Y."/>
            <person name="Hong X.N."/>
            <person name="Fan G.Y."/>
            <person name="Tong Y."/>
            <person name="Zhang D."/>
            <person name="Mao C.L."/>
            <person name="Liu Y.L."/>
            <person name="Hao S.J."/>
            <person name="Liu W.Q."/>
            <person name="Lv M.Q."/>
            <person name="Zhang H.B."/>
            <person name="Liu Y."/>
            <person name="Hu-Tang G.R."/>
            <person name="Wang J.P."/>
            <person name="Wang J.H."/>
            <person name="Sun Y.H."/>
            <person name="Ni S.B."/>
            <person name="Chen W.B."/>
            <person name="Zhang X.C."/>
            <person name="Jiao Y.N."/>
            <person name="Eichler E.E."/>
            <person name="Li G.H."/>
            <person name="Liu X."/>
            <person name="Gao L.Z."/>
        </authorList>
    </citation>
    <scope>NUCLEOTIDE SEQUENCE [LARGE SCALE GENOMIC DNA]</scope>
    <source>
        <strain evidence="3">cv. GT1</strain>
        <tissue evidence="2">Leaf</tissue>
    </source>
</reference>
<keyword evidence="3" id="KW-1185">Reference proteome</keyword>
<dbReference type="Gene3D" id="1.20.1280.50">
    <property type="match status" value="1"/>
</dbReference>
<name>A0A6A6LXX9_HEVBR</name>
<evidence type="ECO:0000259" key="1">
    <source>
        <dbReference type="SMART" id="SM00256"/>
    </source>
</evidence>